<dbReference type="RefSeq" id="XP_018147441.1">
    <property type="nucleotide sequence ID" value="XM_018282812.1"/>
</dbReference>
<dbReference type="OrthoDB" id="3354195at2759"/>
<gene>
    <name evidence="2" type="ORF">VFPPC_03295</name>
</gene>
<keyword evidence="3" id="KW-1185">Reference proteome</keyword>
<evidence type="ECO:0000313" key="2">
    <source>
        <dbReference type="EMBL" id="OAQ70904.1"/>
    </source>
</evidence>
<reference evidence="2 3" key="1">
    <citation type="journal article" date="2016" name="PLoS Pathog.">
        <title>Biosynthesis of antibiotic leucinostatins in bio-control fungus Purpureocillium lilacinum and their inhibition on phytophthora revealed by genome mining.</title>
        <authorList>
            <person name="Wang G."/>
            <person name="Liu Z."/>
            <person name="Lin R."/>
            <person name="Li E."/>
            <person name="Mao Z."/>
            <person name="Ling J."/>
            <person name="Yang Y."/>
            <person name="Yin W.B."/>
            <person name="Xie B."/>
        </authorList>
    </citation>
    <scope>NUCLEOTIDE SEQUENCE [LARGE SCALE GENOMIC DNA]</scope>
    <source>
        <strain evidence="2">170</strain>
    </source>
</reference>
<dbReference type="KEGG" id="pchm:VFPPC_03295"/>
<evidence type="ECO:0008006" key="4">
    <source>
        <dbReference type="Google" id="ProtNLM"/>
    </source>
</evidence>
<dbReference type="Proteomes" id="UP000078397">
    <property type="component" value="Unassembled WGS sequence"/>
</dbReference>
<proteinExistence type="predicted"/>
<keyword evidence="1" id="KW-0732">Signal</keyword>
<evidence type="ECO:0000313" key="3">
    <source>
        <dbReference type="Proteomes" id="UP000078397"/>
    </source>
</evidence>
<dbReference type="AlphaFoldDB" id="A0A179FZ38"/>
<comment type="caution">
    <text evidence="2">The sequence shown here is derived from an EMBL/GenBank/DDBJ whole genome shotgun (WGS) entry which is preliminary data.</text>
</comment>
<protein>
    <recommendedName>
        <fullName evidence="4">Hydrophobic surface binding protein A domain-containing protein</fullName>
    </recommendedName>
</protein>
<feature type="signal peptide" evidence="1">
    <location>
        <begin position="1"/>
        <end position="17"/>
    </location>
</feature>
<accession>A0A179FZ38</accession>
<feature type="chain" id="PRO_5008102176" description="Hydrophobic surface binding protein A domain-containing protein" evidence="1">
    <location>
        <begin position="18"/>
        <end position="146"/>
    </location>
</feature>
<dbReference type="EMBL" id="LSBJ02000002">
    <property type="protein sequence ID" value="OAQ70904.1"/>
    <property type="molecule type" value="Genomic_DNA"/>
</dbReference>
<name>A0A179FZ38_METCM</name>
<evidence type="ECO:0000256" key="1">
    <source>
        <dbReference type="SAM" id="SignalP"/>
    </source>
</evidence>
<sequence length="146" mass="14309">MKFISIVVAALAGTAIAAPFKRSLIGEVTSVLGGVTGNTGAGQLEAELQGTLGGALAQIEQALGGVPLADKLLALIQGGLKPAATQAIGQALVMVQSGLPINAVNGYLDQATGGVVTNLEETLGTSDLVTTLTGVTGLASGLTEVV</sequence>
<organism evidence="2 3">
    <name type="scientific">Pochonia chlamydosporia 170</name>
    <dbReference type="NCBI Taxonomy" id="1380566"/>
    <lineage>
        <taxon>Eukaryota</taxon>
        <taxon>Fungi</taxon>
        <taxon>Dikarya</taxon>
        <taxon>Ascomycota</taxon>
        <taxon>Pezizomycotina</taxon>
        <taxon>Sordariomycetes</taxon>
        <taxon>Hypocreomycetidae</taxon>
        <taxon>Hypocreales</taxon>
        <taxon>Clavicipitaceae</taxon>
        <taxon>Pochonia</taxon>
    </lineage>
</organism>
<dbReference type="GeneID" id="28846806"/>